<evidence type="ECO:0000313" key="1">
    <source>
        <dbReference type="EnsemblPlants" id="Bo3g035500.1"/>
    </source>
</evidence>
<reference evidence="1" key="2">
    <citation type="submission" date="2015-03" db="UniProtKB">
        <authorList>
            <consortium name="EnsemblPlants"/>
        </authorList>
    </citation>
    <scope>IDENTIFICATION</scope>
</reference>
<reference evidence="1 2" key="1">
    <citation type="journal article" date="2014" name="Genome Biol.">
        <title>Transcriptome and methylome profiling reveals relics of genome dominance in the mesopolyploid Brassica oleracea.</title>
        <authorList>
            <person name="Parkin I.A."/>
            <person name="Koh C."/>
            <person name="Tang H."/>
            <person name="Robinson S.J."/>
            <person name="Kagale S."/>
            <person name="Clarke W.E."/>
            <person name="Town C.D."/>
            <person name="Nixon J."/>
            <person name="Krishnakumar V."/>
            <person name="Bidwell S.L."/>
            <person name="Denoeud F."/>
            <person name="Belcram H."/>
            <person name="Links M.G."/>
            <person name="Just J."/>
            <person name="Clarke C."/>
            <person name="Bender T."/>
            <person name="Huebert T."/>
            <person name="Mason A.S."/>
            <person name="Pires J.C."/>
            <person name="Barker G."/>
            <person name="Moore J."/>
            <person name="Walley P.G."/>
            <person name="Manoli S."/>
            <person name="Batley J."/>
            <person name="Edwards D."/>
            <person name="Nelson M.N."/>
            <person name="Wang X."/>
            <person name="Paterson A.H."/>
            <person name="King G."/>
            <person name="Bancroft I."/>
            <person name="Chalhoub B."/>
            <person name="Sharpe A.G."/>
        </authorList>
    </citation>
    <scope>NUCLEOTIDE SEQUENCE</scope>
    <source>
        <strain evidence="1 2">cv. TO1000</strain>
    </source>
</reference>
<dbReference type="Gramene" id="Bo3g035500.1">
    <property type="protein sequence ID" value="Bo3g035500.1"/>
    <property type="gene ID" value="Bo3g035500"/>
</dbReference>
<protein>
    <submittedName>
        <fullName evidence="1">Uncharacterized protein</fullName>
    </submittedName>
</protein>
<accession>A0A0D3B675</accession>
<evidence type="ECO:0000313" key="2">
    <source>
        <dbReference type="Proteomes" id="UP000032141"/>
    </source>
</evidence>
<sequence length="55" mass="6195">MSLHLHTGYVNEEPEEVCDWRKRIEVVEAGVREQRLEADALEAGGAACGGWRRTL</sequence>
<dbReference type="Proteomes" id="UP000032141">
    <property type="component" value="Chromosome C3"/>
</dbReference>
<organism evidence="1 2">
    <name type="scientific">Brassica oleracea var. oleracea</name>
    <dbReference type="NCBI Taxonomy" id="109376"/>
    <lineage>
        <taxon>Eukaryota</taxon>
        <taxon>Viridiplantae</taxon>
        <taxon>Streptophyta</taxon>
        <taxon>Embryophyta</taxon>
        <taxon>Tracheophyta</taxon>
        <taxon>Spermatophyta</taxon>
        <taxon>Magnoliopsida</taxon>
        <taxon>eudicotyledons</taxon>
        <taxon>Gunneridae</taxon>
        <taxon>Pentapetalae</taxon>
        <taxon>rosids</taxon>
        <taxon>malvids</taxon>
        <taxon>Brassicales</taxon>
        <taxon>Brassicaceae</taxon>
        <taxon>Brassiceae</taxon>
        <taxon>Brassica</taxon>
    </lineage>
</organism>
<dbReference type="EnsemblPlants" id="Bo3g035500.1">
    <property type="protein sequence ID" value="Bo3g035500.1"/>
    <property type="gene ID" value="Bo3g035500"/>
</dbReference>
<dbReference type="HOGENOM" id="CLU_3038510_0_0_1"/>
<keyword evidence="2" id="KW-1185">Reference proteome</keyword>
<dbReference type="AlphaFoldDB" id="A0A0D3B675"/>
<proteinExistence type="predicted"/>
<name>A0A0D3B675_BRAOL</name>